<dbReference type="Gene3D" id="3.30.1050.10">
    <property type="entry name" value="SCP2 sterol-binding domain"/>
    <property type="match status" value="4"/>
</dbReference>
<dbReference type="EMBL" id="CAUJNA010000913">
    <property type="protein sequence ID" value="CAJ1382507.1"/>
    <property type="molecule type" value="Genomic_DNA"/>
</dbReference>
<comment type="caution">
    <text evidence="3">The sequence shown here is derived from an EMBL/GenBank/DDBJ whole genome shotgun (WGS) entry which is preliminary data.</text>
</comment>
<dbReference type="PANTHER" id="PTHR10094:SF25">
    <property type="entry name" value="SCP2 STEROL-BINDING DOMAIN-CONTAINING PROTEIN 1"/>
    <property type="match status" value="1"/>
</dbReference>
<dbReference type="InterPro" id="IPR003033">
    <property type="entry name" value="SCP2_sterol-bd_dom"/>
</dbReference>
<dbReference type="AlphaFoldDB" id="A0AA36I871"/>
<gene>
    <name evidence="3" type="ORF">EVOR1521_LOCUS9868</name>
</gene>
<dbReference type="Proteomes" id="UP001178507">
    <property type="component" value="Unassembled WGS sequence"/>
</dbReference>
<feature type="domain" description="SCP2" evidence="2">
    <location>
        <begin position="421"/>
        <end position="513"/>
    </location>
</feature>
<proteinExistence type="predicted"/>
<reference evidence="3" key="1">
    <citation type="submission" date="2023-08" db="EMBL/GenBank/DDBJ databases">
        <authorList>
            <person name="Chen Y."/>
            <person name="Shah S."/>
            <person name="Dougan E. K."/>
            <person name="Thang M."/>
            <person name="Chan C."/>
        </authorList>
    </citation>
    <scope>NUCLEOTIDE SEQUENCE</scope>
</reference>
<dbReference type="SUPFAM" id="SSF55718">
    <property type="entry name" value="SCP-like"/>
    <property type="match status" value="4"/>
</dbReference>
<dbReference type="GO" id="GO:0005829">
    <property type="term" value="C:cytosol"/>
    <property type="evidence" value="ECO:0007669"/>
    <property type="project" value="TreeGrafter"/>
</dbReference>
<evidence type="ECO:0000259" key="2">
    <source>
        <dbReference type="Pfam" id="PF02036"/>
    </source>
</evidence>
<dbReference type="PANTHER" id="PTHR10094">
    <property type="entry name" value="STEROL CARRIER PROTEIN 2 SCP-2 FAMILY PROTEIN"/>
    <property type="match status" value="1"/>
</dbReference>
<feature type="domain" description="SCP2" evidence="2">
    <location>
        <begin position="91"/>
        <end position="183"/>
    </location>
</feature>
<evidence type="ECO:0000256" key="1">
    <source>
        <dbReference type="SAM" id="MobiDB-lite"/>
    </source>
</evidence>
<sequence length="566" mass="59809">MPHGTSDSEKDLHTTNVKPQSVYFMAPRPHQRAMLPARPTELDNGHHRADSKLEFLKPFCHKPSAARTCNTLPSVGMKSAALFDAMSAAVKTKGPELVKMGGAVFQFIISDGGADGKFVLDLKNGSGSAKKGEDTADCTITMKDDDFMAMAEGKLDGMQAFMGGKLKIKGNMMLAQKLQSILEAARMKSAALFDAMSAAVKAKGPELVKMGGAVFQFIISDGGADGKFVLDLKNGSGSAKKGEDTADCTITMKDDNFMAMAEGKLDGMQAFMGGKLKIKGNMMLAQKLQSILEAARMKSAALFDAMSAAVKTKGPELVKMGGAVFQFIISDGGADGKFVLDLKNGSGSAKKGEDTADCTITMKDDDFMAMAEGKLDGMQAFMGGKLKIKGNMMLAQKLQSILEAARMKSAALFDAMSAAVKTKGPELVKMGGAVFQFIISDGGADGKFVLDLKNGSGSAKKGEDTADCTITMKDDDFMAMAEGKLDGMQAFMGGKLKIKGNMMLAQKLQSILEAARDPACEDGSFRRDRPALGGSPGGTWQTEKDLPHATCAPVKPCARLLKPSLG</sequence>
<feature type="domain" description="SCP2" evidence="2">
    <location>
        <begin position="198"/>
        <end position="293"/>
    </location>
</feature>
<organism evidence="3 4">
    <name type="scientific">Effrenium voratum</name>
    <dbReference type="NCBI Taxonomy" id="2562239"/>
    <lineage>
        <taxon>Eukaryota</taxon>
        <taxon>Sar</taxon>
        <taxon>Alveolata</taxon>
        <taxon>Dinophyceae</taxon>
        <taxon>Suessiales</taxon>
        <taxon>Symbiodiniaceae</taxon>
        <taxon>Effrenium</taxon>
    </lineage>
</organism>
<accession>A0AA36I871</accession>
<keyword evidence="4" id="KW-1185">Reference proteome</keyword>
<dbReference type="Pfam" id="PF02036">
    <property type="entry name" value="SCP2"/>
    <property type="match status" value="4"/>
</dbReference>
<evidence type="ECO:0000313" key="3">
    <source>
        <dbReference type="EMBL" id="CAJ1382507.1"/>
    </source>
</evidence>
<protein>
    <recommendedName>
        <fullName evidence="2">SCP2 domain-containing protein</fullName>
    </recommendedName>
</protein>
<feature type="domain" description="SCP2" evidence="2">
    <location>
        <begin position="311"/>
        <end position="403"/>
    </location>
</feature>
<evidence type="ECO:0000313" key="4">
    <source>
        <dbReference type="Proteomes" id="UP001178507"/>
    </source>
</evidence>
<dbReference type="InterPro" id="IPR036527">
    <property type="entry name" value="SCP2_sterol-bd_dom_sf"/>
</dbReference>
<feature type="region of interest" description="Disordered" evidence="1">
    <location>
        <begin position="522"/>
        <end position="546"/>
    </location>
</feature>
<name>A0AA36I871_9DINO</name>